<dbReference type="PANTHER" id="PTHR41317:SF1">
    <property type="entry name" value="PD-(D_E)XK NUCLEASE FAMILY TRANSPOSASE"/>
    <property type="match status" value="1"/>
</dbReference>
<protein>
    <submittedName>
        <fullName evidence="1">Rpn family recombination-promoting nuclease/putative transposase</fullName>
    </submittedName>
</protein>
<dbReference type="PANTHER" id="PTHR41317">
    <property type="entry name" value="PD-(D_E)XK NUCLEASE FAMILY TRANSPOSASE"/>
    <property type="match status" value="1"/>
</dbReference>
<dbReference type="Pfam" id="PF12784">
    <property type="entry name" value="PDDEXK_2"/>
    <property type="match status" value="1"/>
</dbReference>
<comment type="caution">
    <text evidence="1">The sequence shown here is derived from an EMBL/GenBank/DDBJ whole genome shotgun (WGS) entry which is preliminary data.</text>
</comment>
<reference evidence="1 2" key="1">
    <citation type="submission" date="2021-10" db="EMBL/GenBank/DDBJ databases">
        <title>Anaerobic single-cell dispensing facilitates the cultivation of human gut bacteria.</title>
        <authorList>
            <person name="Afrizal A."/>
        </authorList>
    </citation>
    <scope>NUCLEOTIDE SEQUENCE [LARGE SCALE GENOMIC DNA]</scope>
    <source>
        <strain evidence="1 2">CLA-AA-H277</strain>
    </source>
</reference>
<name>A0AAE3J5X5_9FIRM</name>
<organism evidence="1 2">
    <name type="scientific">Fusicatenibacter faecihominis</name>
    <dbReference type="NCBI Taxonomy" id="2881276"/>
    <lineage>
        <taxon>Bacteria</taxon>
        <taxon>Bacillati</taxon>
        <taxon>Bacillota</taxon>
        <taxon>Clostridia</taxon>
        <taxon>Lachnospirales</taxon>
        <taxon>Lachnospiraceae</taxon>
        <taxon>Fusicatenibacter</taxon>
    </lineage>
</organism>
<dbReference type="InterPro" id="IPR010106">
    <property type="entry name" value="RpnA"/>
</dbReference>
<sequence>MEKKKFKDLTIRDAFLFAAVMTDREICRKLLELSLEITIASVQVQTEKTMAYHSEYHGVRLDVYAADEKHTRYNVEMQVVRQDYLPKRSRYYHAQLDMDALLAGESYENLPDTYVIFICDFDPFGEGFYRYYTRTYCEETGKAVTDGVVTVYLNTRGEKEEGISSELMEFLNYVKNSGRKTIPEEEANSFIKLVQRHIEKIKSSRAMEERYMLLEEMLQKEKQEGILESIFTILESKFPVPEDLKSQMKIEKNPQKLKSWLLTATKATTLEDFRAHM</sequence>
<keyword evidence="2" id="KW-1185">Reference proteome</keyword>
<dbReference type="EMBL" id="JAJEPR010000007">
    <property type="protein sequence ID" value="MCC2189386.1"/>
    <property type="molecule type" value="Genomic_DNA"/>
</dbReference>
<evidence type="ECO:0000313" key="2">
    <source>
        <dbReference type="Proteomes" id="UP001197875"/>
    </source>
</evidence>
<accession>A0AAE3J5X5</accession>
<dbReference type="RefSeq" id="WP_227614739.1">
    <property type="nucleotide sequence ID" value="NZ_JAJEPR010000007.1"/>
</dbReference>
<dbReference type="Proteomes" id="UP001197875">
    <property type="component" value="Unassembled WGS sequence"/>
</dbReference>
<dbReference type="AlphaFoldDB" id="A0AAE3J5X5"/>
<dbReference type="NCBIfam" id="TIGR01784">
    <property type="entry name" value="T_den_put_tspse"/>
    <property type="match status" value="1"/>
</dbReference>
<proteinExistence type="predicted"/>
<gene>
    <name evidence="1" type="ORF">LKD71_06110</name>
</gene>
<evidence type="ECO:0000313" key="1">
    <source>
        <dbReference type="EMBL" id="MCC2189386.1"/>
    </source>
</evidence>